<dbReference type="InterPro" id="IPR050469">
    <property type="entry name" value="Diguanylate_Cyclase"/>
</dbReference>
<evidence type="ECO:0000313" key="2">
    <source>
        <dbReference type="EMBL" id="MBE9078189.1"/>
    </source>
</evidence>
<dbReference type="GO" id="GO:0005886">
    <property type="term" value="C:plasma membrane"/>
    <property type="evidence" value="ECO:0007669"/>
    <property type="project" value="TreeGrafter"/>
</dbReference>
<dbReference type="PANTHER" id="PTHR45138:SF9">
    <property type="entry name" value="DIGUANYLATE CYCLASE DGCM-RELATED"/>
    <property type="match status" value="1"/>
</dbReference>
<dbReference type="CDD" id="cd01949">
    <property type="entry name" value="GGDEF"/>
    <property type="match status" value="1"/>
</dbReference>
<dbReference type="NCBIfam" id="TIGR00254">
    <property type="entry name" value="GGDEF"/>
    <property type="match status" value="1"/>
</dbReference>
<evidence type="ECO:0000313" key="3">
    <source>
        <dbReference type="Proteomes" id="UP000636505"/>
    </source>
</evidence>
<dbReference type="InterPro" id="IPR000160">
    <property type="entry name" value="GGDEF_dom"/>
</dbReference>
<dbReference type="Proteomes" id="UP000636505">
    <property type="component" value="Unassembled WGS sequence"/>
</dbReference>
<dbReference type="Pfam" id="PF00990">
    <property type="entry name" value="GGDEF"/>
    <property type="match status" value="1"/>
</dbReference>
<keyword evidence="3" id="KW-1185">Reference proteome</keyword>
<dbReference type="FunFam" id="3.30.70.270:FF:000001">
    <property type="entry name" value="Diguanylate cyclase domain protein"/>
    <property type="match status" value="1"/>
</dbReference>
<dbReference type="EMBL" id="JADEXG010000027">
    <property type="protein sequence ID" value="MBE9078189.1"/>
    <property type="molecule type" value="Genomic_DNA"/>
</dbReference>
<accession>A0A8J7API8</accession>
<gene>
    <name evidence="2" type="ORF">IQ241_12950</name>
</gene>
<dbReference type="InterPro" id="IPR029016">
    <property type="entry name" value="GAF-like_dom_sf"/>
</dbReference>
<dbReference type="InterPro" id="IPR029787">
    <property type="entry name" value="Nucleotide_cyclase"/>
</dbReference>
<organism evidence="2 3">
    <name type="scientific">Vasconcelosia minhoensis LEGE 07310</name>
    <dbReference type="NCBI Taxonomy" id="915328"/>
    <lineage>
        <taxon>Bacteria</taxon>
        <taxon>Bacillati</taxon>
        <taxon>Cyanobacteriota</taxon>
        <taxon>Cyanophyceae</taxon>
        <taxon>Nodosilineales</taxon>
        <taxon>Cymatolegaceae</taxon>
        <taxon>Vasconcelosia</taxon>
        <taxon>Vasconcelosia minhoensis</taxon>
    </lineage>
</organism>
<sequence>MPIQTDPDQASCLDWQRRWQQQYPGQWLLLPLRLSARPPEHIPLPWGMLALANCADPDVWSEQALTNASSVAYELSIAIQQALLYQKLQLANQELRLLALSDGLTQLANRRRFDEHLHSEWQRLTREKKPLSLILCDLDHFKLYNDHYGHPAGDRCLTQVAQTLMQVPQRPADLVARYGGEEFAIVLPNTHTQGAWQVAQKIHDSIRGLYIPHPLSPLTGSDYVTVTMGIATAVPSRSETPQSLLQAADLALYHAKQHGRDRTYVHAHFNL</sequence>
<evidence type="ECO:0000259" key="1">
    <source>
        <dbReference type="PROSITE" id="PS50887"/>
    </source>
</evidence>
<dbReference type="SMART" id="SM00267">
    <property type="entry name" value="GGDEF"/>
    <property type="match status" value="1"/>
</dbReference>
<proteinExistence type="predicted"/>
<dbReference type="Gene3D" id="3.30.450.40">
    <property type="match status" value="1"/>
</dbReference>
<protein>
    <submittedName>
        <fullName evidence="2">Diguanylate cyclase</fullName>
    </submittedName>
</protein>
<dbReference type="Gene3D" id="3.30.70.270">
    <property type="match status" value="1"/>
</dbReference>
<dbReference type="GO" id="GO:0052621">
    <property type="term" value="F:diguanylate cyclase activity"/>
    <property type="evidence" value="ECO:0007669"/>
    <property type="project" value="TreeGrafter"/>
</dbReference>
<dbReference type="SUPFAM" id="SSF55073">
    <property type="entry name" value="Nucleotide cyclase"/>
    <property type="match status" value="1"/>
</dbReference>
<dbReference type="AlphaFoldDB" id="A0A8J7API8"/>
<dbReference type="InterPro" id="IPR043128">
    <property type="entry name" value="Rev_trsase/Diguanyl_cyclase"/>
</dbReference>
<comment type="caution">
    <text evidence="2">The sequence shown here is derived from an EMBL/GenBank/DDBJ whole genome shotgun (WGS) entry which is preliminary data.</text>
</comment>
<dbReference type="SUPFAM" id="SSF55781">
    <property type="entry name" value="GAF domain-like"/>
    <property type="match status" value="1"/>
</dbReference>
<dbReference type="GO" id="GO:0043709">
    <property type="term" value="P:cell adhesion involved in single-species biofilm formation"/>
    <property type="evidence" value="ECO:0007669"/>
    <property type="project" value="TreeGrafter"/>
</dbReference>
<dbReference type="PANTHER" id="PTHR45138">
    <property type="entry name" value="REGULATORY COMPONENTS OF SENSORY TRANSDUCTION SYSTEM"/>
    <property type="match status" value="1"/>
</dbReference>
<dbReference type="PROSITE" id="PS50887">
    <property type="entry name" value="GGDEF"/>
    <property type="match status" value="1"/>
</dbReference>
<name>A0A8J7API8_9CYAN</name>
<dbReference type="GO" id="GO:1902201">
    <property type="term" value="P:negative regulation of bacterial-type flagellum-dependent cell motility"/>
    <property type="evidence" value="ECO:0007669"/>
    <property type="project" value="TreeGrafter"/>
</dbReference>
<reference evidence="2" key="1">
    <citation type="submission" date="2020-10" db="EMBL/GenBank/DDBJ databases">
        <authorList>
            <person name="Castelo-Branco R."/>
            <person name="Eusebio N."/>
            <person name="Adriana R."/>
            <person name="Vieira A."/>
            <person name="Brugerolle De Fraissinette N."/>
            <person name="Rezende De Castro R."/>
            <person name="Schneider M.P."/>
            <person name="Vasconcelos V."/>
            <person name="Leao P.N."/>
        </authorList>
    </citation>
    <scope>NUCLEOTIDE SEQUENCE</scope>
    <source>
        <strain evidence="2">LEGE 07310</strain>
    </source>
</reference>
<feature type="domain" description="GGDEF" evidence="1">
    <location>
        <begin position="129"/>
        <end position="268"/>
    </location>
</feature>